<keyword evidence="1" id="KW-0732">Signal</keyword>
<evidence type="ECO:0000256" key="1">
    <source>
        <dbReference type="SAM" id="SignalP"/>
    </source>
</evidence>
<name>A0AAW1QCL4_9CHLO</name>
<dbReference type="PANTHER" id="PTHR37490">
    <property type="entry name" value="EXPRESSED PROTEIN"/>
    <property type="match status" value="1"/>
</dbReference>
<dbReference type="Pfam" id="PF11913">
    <property type="entry name" value="DUF3431"/>
    <property type="match status" value="1"/>
</dbReference>
<protein>
    <submittedName>
        <fullName evidence="2">Uncharacterized protein</fullName>
    </submittedName>
</protein>
<gene>
    <name evidence="2" type="ORF">WJX74_001528</name>
</gene>
<organism evidence="2 3">
    <name type="scientific">Apatococcus lobatus</name>
    <dbReference type="NCBI Taxonomy" id="904363"/>
    <lineage>
        <taxon>Eukaryota</taxon>
        <taxon>Viridiplantae</taxon>
        <taxon>Chlorophyta</taxon>
        <taxon>core chlorophytes</taxon>
        <taxon>Trebouxiophyceae</taxon>
        <taxon>Chlorellales</taxon>
        <taxon>Chlorellaceae</taxon>
        <taxon>Apatococcus</taxon>
    </lineage>
</organism>
<feature type="signal peptide" evidence="1">
    <location>
        <begin position="1"/>
        <end position="16"/>
    </location>
</feature>
<dbReference type="Proteomes" id="UP001438707">
    <property type="component" value="Unassembled WGS sequence"/>
</dbReference>
<dbReference type="AlphaFoldDB" id="A0AAW1QCL4"/>
<proteinExistence type="predicted"/>
<evidence type="ECO:0000313" key="3">
    <source>
        <dbReference type="Proteomes" id="UP001438707"/>
    </source>
</evidence>
<keyword evidence="3" id="KW-1185">Reference proteome</keyword>
<comment type="caution">
    <text evidence="2">The sequence shown here is derived from an EMBL/GenBank/DDBJ whole genome shotgun (WGS) entry which is preliminary data.</text>
</comment>
<feature type="chain" id="PRO_5043497748" evidence="1">
    <location>
        <begin position="17"/>
        <end position="345"/>
    </location>
</feature>
<dbReference type="EMBL" id="JALJOS010000049">
    <property type="protein sequence ID" value="KAK9819196.1"/>
    <property type="molecule type" value="Genomic_DNA"/>
</dbReference>
<sequence length="345" mass="39258">MICGALLLLAFGPVMSHQRNVTEYQTTGLPRQRAELDGRTPVKRHLVAVDEQGFWASSSGEEAPADDVLFRDACDAKPWTADKLVVVAGIRHDASWLQELEPLGVQHLVYQNADPQAPWYFEPFANEAGAYFLFILNYYHCLPLHMAFIHGHKDDGWHSVSTLMTLRSLQWDKVPGYADLNRKVGYKEITLDHKGRLPPLEPIAIGEDVYNGSFSTFQILEGKAYPSWMMHLYLHEVAFARSWDHFFGPQGFGPMPEKVVHICCGQFAATRDAIRTRSREFFQEALLYMRPGNNDIRGNHKTNRQYVVGDMFSVYFGIILGKPANYTKDISDCELFNDCTNYVVD</sequence>
<dbReference type="PANTHER" id="PTHR37490:SF2">
    <property type="match status" value="1"/>
</dbReference>
<accession>A0AAW1QCL4</accession>
<dbReference type="InterPro" id="IPR021838">
    <property type="entry name" value="DUF3431"/>
</dbReference>
<evidence type="ECO:0000313" key="2">
    <source>
        <dbReference type="EMBL" id="KAK9819196.1"/>
    </source>
</evidence>
<reference evidence="2 3" key="1">
    <citation type="journal article" date="2024" name="Nat. Commun.">
        <title>Phylogenomics reveals the evolutionary origins of lichenization in chlorophyte algae.</title>
        <authorList>
            <person name="Puginier C."/>
            <person name="Libourel C."/>
            <person name="Otte J."/>
            <person name="Skaloud P."/>
            <person name="Haon M."/>
            <person name="Grisel S."/>
            <person name="Petersen M."/>
            <person name="Berrin J.G."/>
            <person name="Delaux P.M."/>
            <person name="Dal Grande F."/>
            <person name="Keller J."/>
        </authorList>
    </citation>
    <scope>NUCLEOTIDE SEQUENCE [LARGE SCALE GENOMIC DNA]</scope>
    <source>
        <strain evidence="2 3">SAG 2145</strain>
    </source>
</reference>